<sequence length="448" mass="49432">MPKPEPKPELLALGRRLRVERERRVGGRRTMARLLHDAVDDLQKPDPPAFIEYLKRWESGRHNVSHRYRAAYAAVLGIPEEELFGPSSPSEIPQDRSAAVPVGTVDSSSAPDLRDDDVKRRQLIQDAGALTVGAAVAPVVAALTDAWQASQPRLPGSSVSRAMLDDWAAAYAVHVRSYVNDAPAVVLAGLARDWAEMAPHLAQAQPKEVERDLAHAAARHAYLIAGTAVQLGDPRLANRWWLTARALADRSGDNLLSAYARTWEVTNRVTDPREDPAELLALAQDARRRAGHRPTGTLIYATTVEAEVLAFMGRHGAAVATIRRAEEIFDRVPASEPNREELLRFDQSCVYALAGLTRQAEEAQRAARRFYRPDTHLYSSVQLSLYAAVAHARTDPGEASRQALDVLEAVPPDRRIKRVTLTARRVLDVVPEQARRLPAVRELQALTA</sequence>
<comment type="caution">
    <text evidence="3">The sequence shown here is derived from an EMBL/GenBank/DDBJ whole genome shotgun (WGS) entry which is preliminary data.</text>
</comment>
<feature type="domain" description="HTH cro/C1-type" evidence="2">
    <location>
        <begin position="53"/>
        <end position="83"/>
    </location>
</feature>
<dbReference type="PROSITE" id="PS50943">
    <property type="entry name" value="HTH_CROC1"/>
    <property type="match status" value="1"/>
</dbReference>
<dbReference type="EMBL" id="JACJII010000001">
    <property type="protein sequence ID" value="MBA9001995.1"/>
    <property type="molecule type" value="Genomic_DNA"/>
</dbReference>
<evidence type="ECO:0000256" key="1">
    <source>
        <dbReference type="SAM" id="MobiDB-lite"/>
    </source>
</evidence>
<name>A0A7W3R765_9ACTN</name>
<evidence type="ECO:0000259" key="2">
    <source>
        <dbReference type="PROSITE" id="PS50943"/>
    </source>
</evidence>
<reference evidence="3 4" key="1">
    <citation type="submission" date="2020-08" db="EMBL/GenBank/DDBJ databases">
        <title>Sequencing the genomes of 1000 actinobacteria strains.</title>
        <authorList>
            <person name="Klenk H.-P."/>
        </authorList>
    </citation>
    <scope>NUCLEOTIDE SEQUENCE [LARGE SCALE GENOMIC DNA]</scope>
    <source>
        <strain evidence="3 4">DSM 45823</strain>
    </source>
</reference>
<keyword evidence="4" id="KW-1185">Reference proteome</keyword>
<accession>A0A7W3R765</accession>
<dbReference type="AlphaFoldDB" id="A0A7W3R765"/>
<dbReference type="Proteomes" id="UP000539313">
    <property type="component" value="Unassembled WGS sequence"/>
</dbReference>
<organism evidence="3 4">
    <name type="scientific">Thermomonospora cellulosilytica</name>
    <dbReference type="NCBI Taxonomy" id="1411118"/>
    <lineage>
        <taxon>Bacteria</taxon>
        <taxon>Bacillati</taxon>
        <taxon>Actinomycetota</taxon>
        <taxon>Actinomycetes</taxon>
        <taxon>Streptosporangiales</taxon>
        <taxon>Thermomonosporaceae</taxon>
        <taxon>Thermomonospora</taxon>
    </lineage>
</organism>
<evidence type="ECO:0000313" key="3">
    <source>
        <dbReference type="EMBL" id="MBA9001995.1"/>
    </source>
</evidence>
<dbReference type="RefSeq" id="WP_182704160.1">
    <property type="nucleotide sequence ID" value="NZ_JACJII010000001.1"/>
</dbReference>
<evidence type="ECO:0000313" key="4">
    <source>
        <dbReference type="Proteomes" id="UP000539313"/>
    </source>
</evidence>
<protein>
    <submittedName>
        <fullName evidence="3">Transcriptional regulator with XRE-family HTH domain</fullName>
    </submittedName>
</protein>
<proteinExistence type="predicted"/>
<dbReference type="InterPro" id="IPR001387">
    <property type="entry name" value="Cro/C1-type_HTH"/>
</dbReference>
<feature type="region of interest" description="Disordered" evidence="1">
    <location>
        <begin position="85"/>
        <end position="113"/>
    </location>
</feature>
<gene>
    <name evidence="3" type="ORF">HNR21_000877</name>
</gene>